<accession>A0AAQ4DND9</accession>
<dbReference type="SUPFAM" id="SSF51735">
    <property type="entry name" value="NAD(P)-binding Rossmann-fold domains"/>
    <property type="match status" value="1"/>
</dbReference>
<dbReference type="InterPro" id="IPR036291">
    <property type="entry name" value="NAD(P)-bd_dom_sf"/>
</dbReference>
<reference evidence="1 2" key="1">
    <citation type="journal article" date="2023" name="Arcadia Sci">
        <title>De novo assembly of a long-read Amblyomma americanum tick genome.</title>
        <authorList>
            <person name="Chou S."/>
            <person name="Poskanzer K.E."/>
            <person name="Rollins M."/>
            <person name="Thuy-Boun P.S."/>
        </authorList>
    </citation>
    <scope>NUCLEOTIDE SEQUENCE [LARGE SCALE GENOMIC DNA]</scope>
    <source>
        <strain evidence="1">F_SG_1</strain>
        <tissue evidence="1">Salivary glands</tissue>
    </source>
</reference>
<gene>
    <name evidence="1" type="ORF">V5799_033408</name>
</gene>
<sequence>MLATQLAEEGFFVYAGCLDEDGDGAKLLRKHGNILVMQMNVTKHEELNRALQIVKNTIGGKGRITIPECLAYCMSKVSCTSLADGLRRQYYNRGIHVCTIEPSGYRTPIANHDKLGEILDRDVQLLPEGVRRTINGRSIARCKHTADVLYSLVMSERPQEAVDAMKLAIRERLPRTCYRPGGLRDCLLQWLHDIAPIEMADEVIDAIRRISVLVKRK</sequence>
<dbReference type="Gene3D" id="3.40.50.720">
    <property type="entry name" value="NAD(P)-binding Rossmann-like Domain"/>
    <property type="match status" value="1"/>
</dbReference>
<dbReference type="PANTHER" id="PTHR43313:SF36">
    <property type="entry name" value="D-BETA-HYDROXYBUTYRATE DEHYDROGENASE, MITOCHONDRIAL"/>
    <property type="match status" value="1"/>
</dbReference>
<name>A0AAQ4DND9_AMBAM</name>
<dbReference type="PANTHER" id="PTHR43313">
    <property type="entry name" value="SHORT-CHAIN DEHYDROGENASE/REDUCTASE FAMILY 9C"/>
    <property type="match status" value="1"/>
</dbReference>
<comment type="caution">
    <text evidence="1">The sequence shown here is derived from an EMBL/GenBank/DDBJ whole genome shotgun (WGS) entry which is preliminary data.</text>
</comment>
<protein>
    <submittedName>
        <fullName evidence="1">Uncharacterized protein</fullName>
    </submittedName>
</protein>
<evidence type="ECO:0000313" key="2">
    <source>
        <dbReference type="Proteomes" id="UP001321473"/>
    </source>
</evidence>
<evidence type="ECO:0000313" key="1">
    <source>
        <dbReference type="EMBL" id="KAK8763979.1"/>
    </source>
</evidence>
<proteinExistence type="predicted"/>
<dbReference type="Proteomes" id="UP001321473">
    <property type="component" value="Unassembled WGS sequence"/>
</dbReference>
<organism evidence="1 2">
    <name type="scientific">Amblyomma americanum</name>
    <name type="common">Lone star tick</name>
    <dbReference type="NCBI Taxonomy" id="6943"/>
    <lineage>
        <taxon>Eukaryota</taxon>
        <taxon>Metazoa</taxon>
        <taxon>Ecdysozoa</taxon>
        <taxon>Arthropoda</taxon>
        <taxon>Chelicerata</taxon>
        <taxon>Arachnida</taxon>
        <taxon>Acari</taxon>
        <taxon>Parasitiformes</taxon>
        <taxon>Ixodida</taxon>
        <taxon>Ixodoidea</taxon>
        <taxon>Ixodidae</taxon>
        <taxon>Amblyomminae</taxon>
        <taxon>Amblyomma</taxon>
    </lineage>
</organism>
<dbReference type="AlphaFoldDB" id="A0AAQ4DND9"/>
<dbReference type="EMBL" id="JARKHS020028809">
    <property type="protein sequence ID" value="KAK8763979.1"/>
    <property type="molecule type" value="Genomic_DNA"/>
</dbReference>
<keyword evidence="2" id="KW-1185">Reference proteome</keyword>